<gene>
    <name evidence="1" type="ORF">J3359_09505</name>
</gene>
<dbReference type="EMBL" id="CP071869">
    <property type="protein sequence ID" value="QTE21085.1"/>
    <property type="molecule type" value="Genomic_DNA"/>
</dbReference>
<reference evidence="1 2" key="1">
    <citation type="submission" date="2021-03" db="EMBL/GenBank/DDBJ databases">
        <title>Complete genome of Polaribacter_sp.SM13.</title>
        <authorList>
            <person name="Jeong S.W."/>
            <person name="Bae J.W."/>
        </authorList>
    </citation>
    <scope>NUCLEOTIDE SEQUENCE [LARGE SCALE GENOMIC DNA]</scope>
    <source>
        <strain evidence="1 2">SM13</strain>
    </source>
</reference>
<dbReference type="KEGG" id="pcea:J3359_09505"/>
<evidence type="ECO:0000313" key="2">
    <source>
        <dbReference type="Proteomes" id="UP000663920"/>
    </source>
</evidence>
<dbReference type="RefSeq" id="WP_208076680.1">
    <property type="nucleotide sequence ID" value="NZ_CP071869.1"/>
</dbReference>
<proteinExistence type="predicted"/>
<dbReference type="Proteomes" id="UP000663920">
    <property type="component" value="Chromosome"/>
</dbReference>
<sequence>MGAFRYTSVHQYLDEVLGQIQNPTDSQIKKAKQAYWKIYYGYYRKQKRKTRKEFTLGFYPDQLEQIHQKRENLSVSEFLYNCVFLILKNDAISFANNYQLDELYQKVMELITLVEELLEEHTYQKIEEILLRLETIEEQFTTLQEGKL</sequence>
<protein>
    <submittedName>
        <fullName evidence="1">Uncharacterized protein</fullName>
    </submittedName>
</protein>
<organism evidence="1 2">
    <name type="scientific">Polaribacter cellanae</name>
    <dbReference type="NCBI Taxonomy" id="2818493"/>
    <lineage>
        <taxon>Bacteria</taxon>
        <taxon>Pseudomonadati</taxon>
        <taxon>Bacteroidota</taxon>
        <taxon>Flavobacteriia</taxon>
        <taxon>Flavobacteriales</taxon>
        <taxon>Flavobacteriaceae</taxon>
    </lineage>
</organism>
<dbReference type="AlphaFoldDB" id="A0A975CKU5"/>
<keyword evidence="2" id="KW-1185">Reference proteome</keyword>
<evidence type="ECO:0000313" key="1">
    <source>
        <dbReference type="EMBL" id="QTE21085.1"/>
    </source>
</evidence>
<accession>A0A975CKU5</accession>
<name>A0A975CKU5_9FLAO</name>